<dbReference type="EMBL" id="CP110615">
    <property type="protein sequence ID" value="UZJ26198.1"/>
    <property type="molecule type" value="Genomic_DNA"/>
</dbReference>
<feature type="active site" evidence="3">
    <location>
        <position position="151"/>
    </location>
</feature>
<dbReference type="RefSeq" id="WP_265384302.1">
    <property type="nucleotide sequence ID" value="NZ_CP110615.1"/>
</dbReference>
<proteinExistence type="inferred from homology"/>
<dbReference type="InterPro" id="IPR013094">
    <property type="entry name" value="AB_hydrolase_3"/>
</dbReference>
<keyword evidence="2 5" id="KW-0378">Hydrolase</keyword>
<dbReference type="InterPro" id="IPR033140">
    <property type="entry name" value="Lipase_GDXG_put_SER_AS"/>
</dbReference>
<dbReference type="Pfam" id="PF07859">
    <property type="entry name" value="Abhydrolase_3"/>
    <property type="match status" value="1"/>
</dbReference>
<dbReference type="PROSITE" id="PS01174">
    <property type="entry name" value="LIPASE_GDXG_SER"/>
    <property type="match status" value="1"/>
</dbReference>
<dbReference type="Proteomes" id="UP001164965">
    <property type="component" value="Chromosome"/>
</dbReference>
<accession>A0ABY6P541</accession>
<evidence type="ECO:0000256" key="1">
    <source>
        <dbReference type="ARBA" id="ARBA00010515"/>
    </source>
</evidence>
<dbReference type="GO" id="GO:0016787">
    <property type="term" value="F:hydrolase activity"/>
    <property type="evidence" value="ECO:0007669"/>
    <property type="project" value="UniProtKB-KW"/>
</dbReference>
<evidence type="ECO:0000256" key="2">
    <source>
        <dbReference type="ARBA" id="ARBA00022801"/>
    </source>
</evidence>
<dbReference type="Gene3D" id="3.40.50.1820">
    <property type="entry name" value="alpha/beta hydrolase"/>
    <property type="match status" value="1"/>
</dbReference>
<dbReference type="PANTHER" id="PTHR48081:SF8">
    <property type="entry name" value="ALPHA_BETA HYDROLASE FOLD-3 DOMAIN-CONTAINING PROTEIN-RELATED"/>
    <property type="match status" value="1"/>
</dbReference>
<keyword evidence="6" id="KW-1185">Reference proteome</keyword>
<evidence type="ECO:0000313" key="5">
    <source>
        <dbReference type="EMBL" id="UZJ26198.1"/>
    </source>
</evidence>
<dbReference type="PROSITE" id="PS01173">
    <property type="entry name" value="LIPASE_GDXG_HIS"/>
    <property type="match status" value="1"/>
</dbReference>
<evidence type="ECO:0000256" key="3">
    <source>
        <dbReference type="PROSITE-ProRule" id="PRU10038"/>
    </source>
</evidence>
<reference evidence="5" key="1">
    <citation type="submission" date="2022-10" db="EMBL/GenBank/DDBJ databases">
        <title>Rhodococcus sp.75.</title>
        <authorList>
            <person name="Sun M."/>
        </authorList>
    </citation>
    <scope>NUCLEOTIDE SEQUENCE</scope>
    <source>
        <strain evidence="5">75</strain>
    </source>
</reference>
<protein>
    <submittedName>
        <fullName evidence="5">Alpha/beta hydrolase</fullName>
    </submittedName>
</protein>
<dbReference type="PANTHER" id="PTHR48081">
    <property type="entry name" value="AB HYDROLASE SUPERFAMILY PROTEIN C4A8.06C"/>
    <property type="match status" value="1"/>
</dbReference>
<name>A0ABY6P541_9NOCA</name>
<feature type="domain" description="Alpha/beta hydrolase fold-3" evidence="4">
    <location>
        <begin position="73"/>
        <end position="275"/>
    </location>
</feature>
<evidence type="ECO:0000313" key="6">
    <source>
        <dbReference type="Proteomes" id="UP001164965"/>
    </source>
</evidence>
<dbReference type="InterPro" id="IPR029058">
    <property type="entry name" value="AB_hydrolase_fold"/>
</dbReference>
<organism evidence="5 6">
    <name type="scientific">Rhodococcus antarcticus</name>
    <dbReference type="NCBI Taxonomy" id="2987751"/>
    <lineage>
        <taxon>Bacteria</taxon>
        <taxon>Bacillati</taxon>
        <taxon>Actinomycetota</taxon>
        <taxon>Actinomycetes</taxon>
        <taxon>Mycobacteriales</taxon>
        <taxon>Nocardiaceae</taxon>
        <taxon>Rhodococcus</taxon>
    </lineage>
</organism>
<dbReference type="InterPro" id="IPR050300">
    <property type="entry name" value="GDXG_lipolytic_enzyme"/>
</dbReference>
<dbReference type="InterPro" id="IPR002168">
    <property type="entry name" value="Lipase_GDXG_HIS_AS"/>
</dbReference>
<dbReference type="SUPFAM" id="SSF53474">
    <property type="entry name" value="alpha/beta-Hydrolases"/>
    <property type="match status" value="1"/>
</dbReference>
<gene>
    <name evidence="5" type="ORF">RHODO2019_07250</name>
</gene>
<comment type="similarity">
    <text evidence="1">Belongs to the 'GDXG' lipolytic enzyme family.</text>
</comment>
<evidence type="ECO:0000259" key="4">
    <source>
        <dbReference type="Pfam" id="PF07859"/>
    </source>
</evidence>
<sequence>MPVDAQLAALLEVLPTTDIGGAVTDVATMRSGMAQAVAQLPVTVQVEDVRDVVADGVAVRVYRPSAGEPLPLVLLVHGGGFVIGSVDTHDGLARRIARDAGAVVVSVEYRLAPEHPFPAAVDDCWAALRWAAAHADELGADPARVAVAGDSAGGNLAAVLTHLARGTSGPDLVFQLLLYPVTSGHHDWPSVRENSDAPVLTRRAMEWFAAQYAADGSVRSAPATAESFTGLPAAFVATAGADPLRDDGEAYAELLRRDGVAVQQVRYEPLVHGFAAFDGIVPACTAAVDECVAALRAALHP</sequence>